<comment type="cofactor">
    <cofactor evidence="1">
        <name>FAD</name>
        <dbReference type="ChEBI" id="CHEBI:57692"/>
    </cofactor>
</comment>
<dbReference type="GO" id="GO:0016614">
    <property type="term" value="F:oxidoreductase activity, acting on CH-OH group of donors"/>
    <property type="evidence" value="ECO:0007669"/>
    <property type="project" value="InterPro"/>
</dbReference>
<evidence type="ECO:0000256" key="3">
    <source>
        <dbReference type="ARBA" id="ARBA00022630"/>
    </source>
</evidence>
<keyword evidence="3" id="KW-0285">Flavoprotein</keyword>
<keyword evidence="8" id="KW-1185">Reference proteome</keyword>
<keyword evidence="5" id="KW-0560">Oxidoreductase</keyword>
<name>A0A6C0U2Q7_9GAMM</name>
<dbReference type="RefSeq" id="WP_163495884.1">
    <property type="nucleotide sequence ID" value="NZ_CP048711.1"/>
</dbReference>
<feature type="domain" description="Glucose-methanol-choline oxidoreductase C-terminal" evidence="6">
    <location>
        <begin position="353"/>
        <end position="477"/>
    </location>
</feature>
<evidence type="ECO:0000313" key="8">
    <source>
        <dbReference type="Proteomes" id="UP000477680"/>
    </source>
</evidence>
<dbReference type="PANTHER" id="PTHR42784">
    <property type="entry name" value="PYRANOSE 2-OXIDASE"/>
    <property type="match status" value="1"/>
</dbReference>
<comment type="similarity">
    <text evidence="2">Belongs to the GMC oxidoreductase family.</text>
</comment>
<evidence type="ECO:0000259" key="6">
    <source>
        <dbReference type="Pfam" id="PF05199"/>
    </source>
</evidence>
<dbReference type="Gene3D" id="3.50.50.60">
    <property type="entry name" value="FAD/NAD(P)-binding domain"/>
    <property type="match status" value="2"/>
</dbReference>
<organism evidence="7 8">
    <name type="scientific">Kineobactrum salinum</name>
    <dbReference type="NCBI Taxonomy" id="2708301"/>
    <lineage>
        <taxon>Bacteria</taxon>
        <taxon>Pseudomonadati</taxon>
        <taxon>Pseudomonadota</taxon>
        <taxon>Gammaproteobacteria</taxon>
        <taxon>Cellvibrionales</taxon>
        <taxon>Halieaceae</taxon>
        <taxon>Kineobactrum</taxon>
    </lineage>
</organism>
<dbReference type="Proteomes" id="UP000477680">
    <property type="component" value="Chromosome"/>
</dbReference>
<evidence type="ECO:0000256" key="4">
    <source>
        <dbReference type="ARBA" id="ARBA00022827"/>
    </source>
</evidence>
<evidence type="ECO:0000256" key="1">
    <source>
        <dbReference type="ARBA" id="ARBA00001974"/>
    </source>
</evidence>
<dbReference type="EMBL" id="CP048711">
    <property type="protein sequence ID" value="QIB66450.1"/>
    <property type="molecule type" value="Genomic_DNA"/>
</dbReference>
<dbReference type="InterPro" id="IPR036188">
    <property type="entry name" value="FAD/NAD-bd_sf"/>
</dbReference>
<dbReference type="InterPro" id="IPR051473">
    <property type="entry name" value="P2Ox-like"/>
</dbReference>
<dbReference type="KEGG" id="kim:G3T16_14635"/>
<dbReference type="SUPFAM" id="SSF51905">
    <property type="entry name" value="FAD/NAD(P)-binding domain"/>
    <property type="match status" value="1"/>
</dbReference>
<evidence type="ECO:0000256" key="5">
    <source>
        <dbReference type="ARBA" id="ARBA00023002"/>
    </source>
</evidence>
<protein>
    <submittedName>
        <fullName evidence="7">GMC family oxidoreductase</fullName>
    </submittedName>
</protein>
<evidence type="ECO:0000313" key="7">
    <source>
        <dbReference type="EMBL" id="QIB66450.1"/>
    </source>
</evidence>
<accession>A0A6C0U2Q7</accession>
<gene>
    <name evidence="7" type="ORF">G3T16_14635</name>
</gene>
<keyword evidence="4" id="KW-0274">FAD</keyword>
<proteinExistence type="inferred from homology"/>
<dbReference type="PANTHER" id="PTHR42784:SF1">
    <property type="entry name" value="PYRANOSE 2-OXIDASE"/>
    <property type="match status" value="1"/>
</dbReference>
<reference evidence="7 8" key="1">
    <citation type="submission" date="2020-02" db="EMBL/GenBank/DDBJ databases">
        <title>Genome sequencing for Kineobactrum sp. M2.</title>
        <authorList>
            <person name="Park S.-J."/>
        </authorList>
    </citation>
    <scope>NUCLEOTIDE SEQUENCE [LARGE SCALE GENOMIC DNA]</scope>
    <source>
        <strain evidence="7 8">M2</strain>
    </source>
</reference>
<dbReference type="AlphaFoldDB" id="A0A6C0U2Q7"/>
<sequence>MIIDLADEAAAPGDQVANVCVVGAGPAGISLALELARARPDWHILLVEAGGPDNASDREKDIYRVTPVGKSYSVLEISRRRKLGGTSAHWGGWSKPLDATDFESNPGWDVPAWPFGPEELAPWVPRALAWTDIEGDFFSVDPLRQRHEEKLLSLGAQSRLGEHLFRFSPPTRFGDRYRDDLAAQENLSCLLHANLYQLSRKGDRITGARVRSLDGASVHITADRFVLALGGMETTRYLLNLRGDEAADGDGIHSPHLGRYFADHYGLRPGVVLAREGLRYHRFGDDSGPVMPVLTFSASDIRQHGHHNCCMMLHARSEDDSLLASYGGSAALGFAGGGDYWHYRVQMIIEPRPNPASTLTLTEERCELGLRRMQLAWQPHPADFDSAYALFSTLGEELGRTGLGRSRLAKPDSAEVRQNVSGACHHLGTTRMAARSEDGVVDPDLKVYGTANLYVASSSVFPRYGYANPTLTIIALAARLARHLAGNGAGAAT</sequence>
<evidence type="ECO:0000256" key="2">
    <source>
        <dbReference type="ARBA" id="ARBA00010790"/>
    </source>
</evidence>
<dbReference type="InterPro" id="IPR007867">
    <property type="entry name" value="GMC_OxRtase_C"/>
</dbReference>
<dbReference type="Pfam" id="PF05199">
    <property type="entry name" value="GMC_oxred_C"/>
    <property type="match status" value="1"/>
</dbReference>